<proteinExistence type="predicted"/>
<feature type="compositionally biased region" description="Low complexity" evidence="5">
    <location>
        <begin position="516"/>
        <end position="527"/>
    </location>
</feature>
<feature type="compositionally biased region" description="Low complexity" evidence="5">
    <location>
        <begin position="1111"/>
        <end position="1130"/>
    </location>
</feature>
<dbReference type="GO" id="GO:0008270">
    <property type="term" value="F:zinc ion binding"/>
    <property type="evidence" value="ECO:0007669"/>
    <property type="project" value="UniProtKB-KW"/>
</dbReference>
<feature type="region of interest" description="Disordered" evidence="5">
    <location>
        <begin position="516"/>
        <end position="544"/>
    </location>
</feature>
<evidence type="ECO:0000313" key="8">
    <source>
        <dbReference type="Proteomes" id="UP001230188"/>
    </source>
</evidence>
<dbReference type="SMART" id="SM00064">
    <property type="entry name" value="FYVE"/>
    <property type="match status" value="1"/>
</dbReference>
<feature type="region of interest" description="Disordered" evidence="5">
    <location>
        <begin position="397"/>
        <end position="421"/>
    </location>
</feature>
<evidence type="ECO:0000256" key="2">
    <source>
        <dbReference type="ARBA" id="ARBA00022771"/>
    </source>
</evidence>
<dbReference type="PANTHER" id="PTHR46280:SF3">
    <property type="entry name" value="PLECKSTRIN HOMOLOGY DOMAIN-CONTAINING FAMILY F MEMBER 1 HOMOLOG"/>
    <property type="match status" value="1"/>
</dbReference>
<name>A0AAD7XKL2_9STRA</name>
<keyword evidence="3" id="KW-0862">Zinc</keyword>
<dbReference type="EMBL" id="JAQMWT010000404">
    <property type="protein sequence ID" value="KAJ8601786.1"/>
    <property type="molecule type" value="Genomic_DNA"/>
</dbReference>
<feature type="compositionally biased region" description="Basic and acidic residues" evidence="5">
    <location>
        <begin position="397"/>
        <end position="406"/>
    </location>
</feature>
<protein>
    <recommendedName>
        <fullName evidence="6">FYVE-type domain-containing protein</fullName>
    </recommendedName>
</protein>
<evidence type="ECO:0000313" key="7">
    <source>
        <dbReference type="EMBL" id="KAJ8601786.1"/>
    </source>
</evidence>
<evidence type="ECO:0000256" key="1">
    <source>
        <dbReference type="ARBA" id="ARBA00022723"/>
    </source>
</evidence>
<evidence type="ECO:0000256" key="4">
    <source>
        <dbReference type="PROSITE-ProRule" id="PRU00091"/>
    </source>
</evidence>
<dbReference type="SUPFAM" id="SSF50729">
    <property type="entry name" value="PH domain-like"/>
    <property type="match status" value="1"/>
</dbReference>
<dbReference type="SMART" id="SM00694">
    <property type="entry name" value="DysFC"/>
    <property type="match status" value="1"/>
</dbReference>
<dbReference type="GO" id="GO:0035091">
    <property type="term" value="F:phosphatidylinositol binding"/>
    <property type="evidence" value="ECO:0007669"/>
    <property type="project" value="TreeGrafter"/>
</dbReference>
<evidence type="ECO:0000259" key="6">
    <source>
        <dbReference type="PROSITE" id="PS50178"/>
    </source>
</evidence>
<evidence type="ECO:0000256" key="3">
    <source>
        <dbReference type="ARBA" id="ARBA00022833"/>
    </source>
</evidence>
<dbReference type="GO" id="GO:0008333">
    <property type="term" value="P:endosome to lysosome transport"/>
    <property type="evidence" value="ECO:0007669"/>
    <property type="project" value="TreeGrafter"/>
</dbReference>
<feature type="region of interest" description="Disordered" evidence="5">
    <location>
        <begin position="756"/>
        <end position="792"/>
    </location>
</feature>
<feature type="compositionally biased region" description="Low complexity" evidence="5">
    <location>
        <begin position="535"/>
        <end position="544"/>
    </location>
</feature>
<keyword evidence="8" id="KW-1185">Reference proteome</keyword>
<dbReference type="Proteomes" id="UP001230188">
    <property type="component" value="Unassembled WGS sequence"/>
</dbReference>
<dbReference type="GO" id="GO:0007032">
    <property type="term" value="P:endosome organization"/>
    <property type="evidence" value="ECO:0007669"/>
    <property type="project" value="TreeGrafter"/>
</dbReference>
<evidence type="ECO:0000256" key="5">
    <source>
        <dbReference type="SAM" id="MobiDB-lite"/>
    </source>
</evidence>
<dbReference type="InterPro" id="IPR000306">
    <property type="entry name" value="Znf_FYVE"/>
</dbReference>
<dbReference type="Gene3D" id="3.30.40.10">
    <property type="entry name" value="Zinc/RING finger domain, C3HC4 (zinc finger)"/>
    <property type="match status" value="1"/>
</dbReference>
<keyword evidence="2 4" id="KW-0863">Zinc-finger</keyword>
<sequence>MEEERCSSGSDAAELAGWLPDSASSKCMICYRQFGFPVRRHHCRFCGKLVCGPCSRKKRIALSKPEAGALRCCDVCYSRLQQSDGEPDFLAAAREVAVVLENQRWAFSWGASHLLPLDPMRYAGLGETWRHFPHAAAAPEGGQWVGEWRIDTNGEVDDRGWCYAFDFPEFSFKGAYGLQTTHTYVRRRRWIREWVTSDRMVPSSRPASLFEDPQKKKKNLDVDTSLLVGRPTAKSADLEDVRMRVAVIEDDEERDDTAAAAALGRIYVRPLAIALPEGGDDERDVYVRARCRSPKLAGAGWVATAWQSTRVVHQTNTPTRKLSGGALCVAIANPRSVVDLHVCCADTDASLAQCELGAFEIDAALERDVVARAVDNVYPRVGRWVFGNDDDDDDLFRHDPKLRDWPPRNARTGSPPPSPPHRKYWPLYKQQRPATAPTRAALPMFPANPAELSTSAIRELVDRVSNLVEPLIAAVKILRSCISWTDEPRRTALTLASLLLVEYFLDATRVLSVFRSPSSRSSSTRSTEGGCGRRPTPATAATTTASAHELEVLTAKIAVRDVRGLVAVDHVRVEYAPGYGRDDDDGVAARKARARVASRLALDAAIRRRKQRLGSSFADDARGFKRDFPTDIDDLYNNPWLRRCKQVKVRRSVHSEFEDEAIDERVDAAIQDYVVPWTLDDGSELTDCARYPVVAPVEGARAALATERFVFRLYAPAATDSSRRRRHLFAPRGNDGDDLGFVGECSIPLSRLVGTRKDERRGGSQPMVETWLPIRADDDAASDDDGPDDDDAPALLVATQLVLPTSSQRRKDTTDADRAELAMLSRVSERVEKTLSEELQAAREAEAEPDDAKLRRGPIAEFQAARTQVLELIAEAIRYVSFAESCVNLVCWVQPVKTALVLGGAASAAAATMVVPFNFVLMACTCAFFYDEYVKASNLHNSSVVDERLNNFVRSIPDAADLAAYFAPRTRLWLDTTAGTSSRVQLQRHMAPFAGVCWKTSGVLSKTWQRRYIVIDDDRRLLWWVRAEDAQQAPKGLRYLASGQTQAKLKANAAVKAAPRGYLSSDLVVPYASSEIPGGLVVTHYLCAMNPDDAQRLRRTIYGLPDEAKDAPTSLADAASPALATSPSPALRRRTAVNP</sequence>
<dbReference type="PROSITE" id="PS50178">
    <property type="entry name" value="ZF_FYVE"/>
    <property type="match status" value="1"/>
</dbReference>
<gene>
    <name evidence="7" type="ORF">CTAYLR_006806</name>
</gene>
<feature type="domain" description="FYVE-type" evidence="6">
    <location>
        <begin position="21"/>
        <end position="81"/>
    </location>
</feature>
<feature type="region of interest" description="Disordered" evidence="5">
    <location>
        <begin position="1111"/>
        <end position="1139"/>
    </location>
</feature>
<dbReference type="PANTHER" id="PTHR46280">
    <property type="entry name" value="PLECKSTRIN HOMOLOGY DOMAIN-CONTAINING FAMILY F MEMBER 2-RELATED"/>
    <property type="match status" value="1"/>
</dbReference>
<dbReference type="InterPro" id="IPR051765">
    <property type="entry name" value="PH_domain-containing_F"/>
</dbReference>
<dbReference type="GO" id="GO:0005769">
    <property type="term" value="C:early endosome"/>
    <property type="evidence" value="ECO:0007669"/>
    <property type="project" value="TreeGrafter"/>
</dbReference>
<dbReference type="InterPro" id="IPR017455">
    <property type="entry name" value="Znf_FYVE-rel"/>
</dbReference>
<dbReference type="InterPro" id="IPR006614">
    <property type="entry name" value="Peroxin/Ferlin"/>
</dbReference>
<dbReference type="InterPro" id="IPR013083">
    <property type="entry name" value="Znf_RING/FYVE/PHD"/>
</dbReference>
<reference evidence="7" key="1">
    <citation type="submission" date="2023-01" db="EMBL/GenBank/DDBJ databases">
        <title>Metagenome sequencing of chrysophaentin producing Chrysophaeum taylorii.</title>
        <authorList>
            <person name="Davison J."/>
            <person name="Bewley C."/>
        </authorList>
    </citation>
    <scope>NUCLEOTIDE SEQUENCE</scope>
    <source>
        <strain evidence="7">NIES-1699</strain>
    </source>
</reference>
<organism evidence="7 8">
    <name type="scientific">Chrysophaeum taylorii</name>
    <dbReference type="NCBI Taxonomy" id="2483200"/>
    <lineage>
        <taxon>Eukaryota</taxon>
        <taxon>Sar</taxon>
        <taxon>Stramenopiles</taxon>
        <taxon>Ochrophyta</taxon>
        <taxon>Pelagophyceae</taxon>
        <taxon>Pelagomonadales</taxon>
        <taxon>Pelagomonadaceae</taxon>
        <taxon>Chrysophaeum</taxon>
    </lineage>
</organism>
<feature type="compositionally biased region" description="Acidic residues" evidence="5">
    <location>
        <begin position="779"/>
        <end position="792"/>
    </location>
</feature>
<comment type="caution">
    <text evidence="7">The sequence shown here is derived from an EMBL/GenBank/DDBJ whole genome shotgun (WGS) entry which is preliminary data.</text>
</comment>
<dbReference type="Pfam" id="PF01363">
    <property type="entry name" value="FYVE"/>
    <property type="match status" value="1"/>
</dbReference>
<dbReference type="SUPFAM" id="SSF57903">
    <property type="entry name" value="FYVE/PHD zinc finger"/>
    <property type="match status" value="1"/>
</dbReference>
<keyword evidence="1" id="KW-0479">Metal-binding</keyword>
<accession>A0AAD7XKL2</accession>
<dbReference type="GO" id="GO:0016020">
    <property type="term" value="C:membrane"/>
    <property type="evidence" value="ECO:0007669"/>
    <property type="project" value="InterPro"/>
</dbReference>
<dbReference type="AlphaFoldDB" id="A0AAD7XKL2"/>
<dbReference type="InterPro" id="IPR011011">
    <property type="entry name" value="Znf_FYVE_PHD"/>
</dbReference>